<sequence>MDVQLYVYDLSQGMARSMSQQFLGVQIDAIYHTSVVVNGVEYFFGQGIQQSRPGATHHGRPMEIIPLGQTQLPAEVILEYLDTMKSVYTPEAYDLFQNNCNNFSNEFSQFLVGKGIPDHITSLPKTVLDTPFGQMLRPQIDASMRSATQAPLASSSLPPSSTQMTPHTNGSPNKSPSKPRPKEHGEVYLVTEAPHLDKLLNEARTGCATVFFTSSTCAPCRLAYPTFDSLAAQNPKAIFIKVDINQAHDIGARYQIRATPTFMTFLKGQKQQEWSGADPNQLRSNAEMLISQAYPGHPHASLHVPALQSGSLRPVTFTKIPPLDKLITKLGPSATSAAVVSMRDFILARAATASTHSLPDPSFDLWTTFLSSAPSSIPTDQLFPALDLLRCILLDSRVLAHYISREAVLLQRLLSHVVSLVDSSTCPYPLRLVTLQLCCTLFSTPESTQAILAGPMSISFATLSASSLLADATKPALRAAAASLAFDLAAANYRVRREESHEALGSEAQVELVAALVEMFGEDGIGEKEGTHAGAMALGYLTYFAEEDGEVLETARALGAAEVLGAAKAAGKAGDAIADVRKVVEAK</sequence>
<dbReference type="CDD" id="cd02947">
    <property type="entry name" value="TRX_family"/>
    <property type="match status" value="1"/>
</dbReference>
<dbReference type="InterPro" id="IPR013766">
    <property type="entry name" value="Thioredoxin_domain"/>
</dbReference>
<evidence type="ECO:0000259" key="5">
    <source>
        <dbReference type="PROSITE" id="PS51352"/>
    </source>
</evidence>
<dbReference type="InterPro" id="IPR011989">
    <property type="entry name" value="ARM-like"/>
</dbReference>
<dbReference type="Gene3D" id="3.90.1720.30">
    <property type="entry name" value="PPPDE domains"/>
    <property type="match status" value="1"/>
</dbReference>
<dbReference type="GO" id="GO:0070646">
    <property type="term" value="P:protein modification by small protein removal"/>
    <property type="evidence" value="ECO:0007669"/>
    <property type="project" value="TreeGrafter"/>
</dbReference>
<dbReference type="InterPro" id="IPR042266">
    <property type="entry name" value="PPPDE_sf"/>
</dbReference>
<evidence type="ECO:0000256" key="4">
    <source>
        <dbReference type="SAM" id="MobiDB-lite"/>
    </source>
</evidence>
<evidence type="ECO:0000259" key="6">
    <source>
        <dbReference type="PROSITE" id="PS51396"/>
    </source>
</evidence>
<dbReference type="STRING" id="2082308.A0A2K1QWE8"/>
<comment type="caution">
    <text evidence="8">The sequence shown here is derived from an EMBL/GenBank/DDBJ whole genome shotgun (WGS) entry which is preliminary data.</text>
</comment>
<dbReference type="PROSITE" id="PS51396">
    <property type="entry name" value="PUL"/>
    <property type="match status" value="1"/>
</dbReference>
<dbReference type="Gene3D" id="3.40.30.10">
    <property type="entry name" value="Glutaredoxin"/>
    <property type="match status" value="1"/>
</dbReference>
<feature type="domain" description="PPPDE" evidence="7">
    <location>
        <begin position="1"/>
        <end position="141"/>
    </location>
</feature>
<dbReference type="InParanoid" id="A0A2K1QWE8"/>
<dbReference type="Gene3D" id="1.25.10.10">
    <property type="entry name" value="Leucine-rich Repeat Variant"/>
    <property type="match status" value="1"/>
</dbReference>
<keyword evidence="3" id="KW-0378">Hydrolase</keyword>
<gene>
    <name evidence="8" type="ORF">CAC42_2467</name>
</gene>
<dbReference type="InterPro" id="IPR036249">
    <property type="entry name" value="Thioredoxin-like_sf"/>
</dbReference>
<dbReference type="AlphaFoldDB" id="A0A2K1QWE8"/>
<dbReference type="EMBL" id="NKHZ01000032">
    <property type="protein sequence ID" value="PNS19290.1"/>
    <property type="molecule type" value="Genomic_DNA"/>
</dbReference>
<feature type="domain" description="Thioredoxin" evidence="5">
    <location>
        <begin position="151"/>
        <end position="291"/>
    </location>
</feature>
<keyword evidence="9" id="KW-1185">Reference proteome</keyword>
<evidence type="ECO:0000256" key="3">
    <source>
        <dbReference type="ARBA" id="ARBA00022801"/>
    </source>
</evidence>
<evidence type="ECO:0000313" key="9">
    <source>
        <dbReference type="Proteomes" id="UP000243797"/>
    </source>
</evidence>
<dbReference type="OrthoDB" id="21221at2759"/>
<evidence type="ECO:0000256" key="1">
    <source>
        <dbReference type="ARBA" id="ARBA00008140"/>
    </source>
</evidence>
<feature type="domain" description="PUL" evidence="6">
    <location>
        <begin position="292"/>
        <end position="587"/>
    </location>
</feature>
<dbReference type="InterPro" id="IPR008580">
    <property type="entry name" value="PPPDE_dom"/>
</dbReference>
<dbReference type="GO" id="GO:0006508">
    <property type="term" value="P:proteolysis"/>
    <property type="evidence" value="ECO:0007669"/>
    <property type="project" value="UniProtKB-KW"/>
</dbReference>
<proteinExistence type="inferred from homology"/>
<keyword evidence="2" id="KW-0645">Protease</keyword>
<dbReference type="PANTHER" id="PTHR12378:SF7">
    <property type="entry name" value="DESUMOYLATING ISOPEPTIDASE 1"/>
    <property type="match status" value="1"/>
</dbReference>
<evidence type="ECO:0000259" key="7">
    <source>
        <dbReference type="PROSITE" id="PS51858"/>
    </source>
</evidence>
<accession>A0A2K1QWE8</accession>
<protein>
    <submittedName>
        <fullName evidence="8">Desumoylating isopeptidase 1</fullName>
    </submittedName>
</protein>
<name>A0A2K1QWE8_9PEZI</name>
<feature type="compositionally biased region" description="Low complexity" evidence="4">
    <location>
        <begin position="146"/>
        <end position="163"/>
    </location>
</feature>
<comment type="similarity">
    <text evidence="1">Belongs to the DeSI family.</text>
</comment>
<dbReference type="SMART" id="SM01179">
    <property type="entry name" value="DUF862"/>
    <property type="match status" value="1"/>
</dbReference>
<reference evidence="8 9" key="1">
    <citation type="submission" date="2017-06" db="EMBL/GenBank/DDBJ databases">
        <title>Draft genome sequence of a variant of Elsinoe murrayae.</title>
        <authorList>
            <person name="Cheng Q."/>
        </authorList>
    </citation>
    <scope>NUCLEOTIDE SEQUENCE [LARGE SCALE GENOMIC DNA]</scope>
    <source>
        <strain evidence="8 9">CQ-2017a</strain>
    </source>
</reference>
<dbReference type="Pfam" id="PF00085">
    <property type="entry name" value="Thioredoxin"/>
    <property type="match status" value="1"/>
</dbReference>
<evidence type="ECO:0000313" key="8">
    <source>
        <dbReference type="EMBL" id="PNS19290.1"/>
    </source>
</evidence>
<feature type="region of interest" description="Disordered" evidence="4">
    <location>
        <begin position="144"/>
        <end position="183"/>
    </location>
</feature>
<dbReference type="InterPro" id="IPR013535">
    <property type="entry name" value="PUL_dom"/>
</dbReference>
<organism evidence="8 9">
    <name type="scientific">Sphaceloma murrayae</name>
    <dbReference type="NCBI Taxonomy" id="2082308"/>
    <lineage>
        <taxon>Eukaryota</taxon>
        <taxon>Fungi</taxon>
        <taxon>Dikarya</taxon>
        <taxon>Ascomycota</taxon>
        <taxon>Pezizomycotina</taxon>
        <taxon>Dothideomycetes</taxon>
        <taxon>Dothideomycetidae</taxon>
        <taxon>Myriangiales</taxon>
        <taxon>Elsinoaceae</taxon>
        <taxon>Sphaceloma</taxon>
    </lineage>
</organism>
<dbReference type="Pfam" id="PF05903">
    <property type="entry name" value="Peptidase_C97"/>
    <property type="match status" value="1"/>
</dbReference>
<dbReference type="PANTHER" id="PTHR12378">
    <property type="entry name" value="DESUMOYLATING ISOPEPTIDASE"/>
    <property type="match status" value="1"/>
</dbReference>
<dbReference type="SUPFAM" id="SSF52833">
    <property type="entry name" value="Thioredoxin-like"/>
    <property type="match status" value="1"/>
</dbReference>
<dbReference type="PROSITE" id="PS51352">
    <property type="entry name" value="THIOREDOXIN_2"/>
    <property type="match status" value="1"/>
</dbReference>
<evidence type="ECO:0000256" key="2">
    <source>
        <dbReference type="ARBA" id="ARBA00022670"/>
    </source>
</evidence>
<dbReference type="Proteomes" id="UP000243797">
    <property type="component" value="Unassembled WGS sequence"/>
</dbReference>
<dbReference type="Pfam" id="PF08324">
    <property type="entry name" value="PUL"/>
    <property type="match status" value="1"/>
</dbReference>
<dbReference type="PROSITE" id="PS51858">
    <property type="entry name" value="PPPDE"/>
    <property type="match status" value="1"/>
</dbReference>
<dbReference type="GO" id="GO:0008233">
    <property type="term" value="F:peptidase activity"/>
    <property type="evidence" value="ECO:0007669"/>
    <property type="project" value="UniProtKB-KW"/>
</dbReference>